<dbReference type="Pfam" id="PF02230">
    <property type="entry name" value="Abhydrolase_2"/>
    <property type="match status" value="1"/>
</dbReference>
<dbReference type="InterPro" id="IPR029058">
    <property type="entry name" value="AB_hydrolase_fold"/>
</dbReference>
<gene>
    <name evidence="5" type="ORF">GX656_01440</name>
</gene>
<evidence type="ECO:0000313" key="5">
    <source>
        <dbReference type="EMBL" id="NLD25287.1"/>
    </source>
</evidence>
<organism evidence="5 6">
    <name type="scientific">Candidatus Dojkabacteria bacterium</name>
    <dbReference type="NCBI Taxonomy" id="2099670"/>
    <lineage>
        <taxon>Bacteria</taxon>
        <taxon>Candidatus Dojkabacteria</taxon>
    </lineage>
</organism>
<keyword evidence="3" id="KW-1133">Transmembrane helix</keyword>
<evidence type="ECO:0000256" key="1">
    <source>
        <dbReference type="ARBA" id="ARBA00022729"/>
    </source>
</evidence>
<dbReference type="InterPro" id="IPR003140">
    <property type="entry name" value="PLipase/COase/thioEstase"/>
</dbReference>
<evidence type="ECO:0000256" key="2">
    <source>
        <dbReference type="ARBA" id="ARBA00022801"/>
    </source>
</evidence>
<dbReference type="Proteomes" id="UP000545876">
    <property type="component" value="Unassembled WGS sequence"/>
</dbReference>
<evidence type="ECO:0000259" key="4">
    <source>
        <dbReference type="Pfam" id="PF02230"/>
    </source>
</evidence>
<dbReference type="AlphaFoldDB" id="A0A847CYP5"/>
<dbReference type="PANTHER" id="PTHR43037:SF5">
    <property type="entry name" value="FERULOYL ESTERASE"/>
    <property type="match status" value="1"/>
</dbReference>
<sequence>MEYTLKQTTNRKSPKSKLFLVFLFIPLAFILLQYLYPKIFQENTESTEEQIDTSTEEIIPEPPKEEPIEVKEIFQDIDGQLSYIAIDTRYETKTNLPIVIYSHGSTYSVTSNPDNQLLKDLKLYGNAFVKKGYIFAASNQHGDNWGNSYAIEDTRKLIEYIQSNFTSSKEIYLVGFSMGGLPTLNFAAKYPQNIVKIALLAPTSYATSWNSERVSAIRNIPIKIWHGNKDVNVPYSMTTSLIARLKAYDKEVVLETIDGVGHWDVDTERIDDVLTYFQTTE</sequence>
<dbReference type="InterPro" id="IPR050955">
    <property type="entry name" value="Plant_Biomass_Hydrol_Est"/>
</dbReference>
<accession>A0A847CYP5</accession>
<protein>
    <submittedName>
        <fullName evidence="5">Alpha/beta fold hydrolase</fullName>
    </submittedName>
</protein>
<keyword evidence="2 5" id="KW-0378">Hydrolase</keyword>
<dbReference type="Gene3D" id="3.40.50.1820">
    <property type="entry name" value="alpha/beta hydrolase"/>
    <property type="match status" value="1"/>
</dbReference>
<dbReference type="PANTHER" id="PTHR43037">
    <property type="entry name" value="UNNAMED PRODUCT-RELATED"/>
    <property type="match status" value="1"/>
</dbReference>
<evidence type="ECO:0000256" key="3">
    <source>
        <dbReference type="SAM" id="Phobius"/>
    </source>
</evidence>
<dbReference type="GO" id="GO:0016787">
    <property type="term" value="F:hydrolase activity"/>
    <property type="evidence" value="ECO:0007669"/>
    <property type="project" value="UniProtKB-KW"/>
</dbReference>
<dbReference type="SUPFAM" id="SSF53474">
    <property type="entry name" value="alpha/beta-Hydrolases"/>
    <property type="match status" value="1"/>
</dbReference>
<reference evidence="5 6" key="1">
    <citation type="journal article" date="2020" name="Biotechnol. Biofuels">
        <title>New insights from the biogas microbiome by comprehensive genome-resolved metagenomics of nearly 1600 species originating from multiple anaerobic digesters.</title>
        <authorList>
            <person name="Campanaro S."/>
            <person name="Treu L."/>
            <person name="Rodriguez-R L.M."/>
            <person name="Kovalovszki A."/>
            <person name="Ziels R.M."/>
            <person name="Maus I."/>
            <person name="Zhu X."/>
            <person name="Kougias P.G."/>
            <person name="Basile A."/>
            <person name="Luo G."/>
            <person name="Schluter A."/>
            <person name="Konstantinidis K.T."/>
            <person name="Angelidaki I."/>
        </authorList>
    </citation>
    <scope>NUCLEOTIDE SEQUENCE [LARGE SCALE GENOMIC DNA]</scope>
    <source>
        <strain evidence="5">AS06rmzACSIP_65</strain>
    </source>
</reference>
<name>A0A847CYP5_9BACT</name>
<proteinExistence type="predicted"/>
<keyword evidence="1" id="KW-0732">Signal</keyword>
<keyword evidence="3" id="KW-0472">Membrane</keyword>
<comment type="caution">
    <text evidence="5">The sequence shown here is derived from an EMBL/GenBank/DDBJ whole genome shotgun (WGS) entry which is preliminary data.</text>
</comment>
<feature type="domain" description="Phospholipase/carboxylesterase/thioesterase" evidence="4">
    <location>
        <begin position="146"/>
        <end position="278"/>
    </location>
</feature>
<dbReference type="EMBL" id="JAAZBX010000004">
    <property type="protein sequence ID" value="NLD25287.1"/>
    <property type="molecule type" value="Genomic_DNA"/>
</dbReference>
<keyword evidence="3" id="KW-0812">Transmembrane</keyword>
<feature type="transmembrane region" description="Helical" evidence="3">
    <location>
        <begin position="18"/>
        <end position="36"/>
    </location>
</feature>
<evidence type="ECO:0000313" key="6">
    <source>
        <dbReference type="Proteomes" id="UP000545876"/>
    </source>
</evidence>